<dbReference type="PANTHER" id="PTHR43364:SF4">
    <property type="entry name" value="NAD(P)-LINKED OXIDOREDUCTASE SUPERFAMILY PROTEIN"/>
    <property type="match status" value="1"/>
</dbReference>
<feature type="domain" description="NADP-dependent oxidoreductase" evidence="3">
    <location>
        <begin position="501"/>
        <end position="812"/>
    </location>
</feature>
<gene>
    <name evidence="4" type="ORF">Dda_8304</name>
</gene>
<evidence type="ECO:0000256" key="1">
    <source>
        <dbReference type="ARBA" id="ARBA00023002"/>
    </source>
</evidence>
<feature type="compositionally biased region" description="Acidic residues" evidence="2">
    <location>
        <begin position="70"/>
        <end position="87"/>
    </location>
</feature>
<comment type="caution">
    <text evidence="4">The sequence shown here is derived from an EMBL/GenBank/DDBJ whole genome shotgun (WGS) entry which is preliminary data.</text>
</comment>
<feature type="region of interest" description="Disordered" evidence="2">
    <location>
        <begin position="60"/>
        <end position="89"/>
    </location>
</feature>
<organism evidence="4 5">
    <name type="scientific">Drechslerella dactyloides</name>
    <name type="common">Nematode-trapping fungus</name>
    <name type="synonym">Arthrobotrys dactyloides</name>
    <dbReference type="NCBI Taxonomy" id="74499"/>
    <lineage>
        <taxon>Eukaryota</taxon>
        <taxon>Fungi</taxon>
        <taxon>Dikarya</taxon>
        <taxon>Ascomycota</taxon>
        <taxon>Pezizomycotina</taxon>
        <taxon>Orbiliomycetes</taxon>
        <taxon>Orbiliales</taxon>
        <taxon>Orbiliaceae</taxon>
        <taxon>Drechslerella</taxon>
    </lineage>
</organism>
<dbReference type="SUPFAM" id="SSF51430">
    <property type="entry name" value="NAD(P)-linked oxidoreductase"/>
    <property type="match status" value="1"/>
</dbReference>
<evidence type="ECO:0000313" key="5">
    <source>
        <dbReference type="Proteomes" id="UP001221413"/>
    </source>
</evidence>
<name>A0AAD6IRU9_DREDA</name>
<keyword evidence="1" id="KW-0560">Oxidoreductase</keyword>
<dbReference type="InterPro" id="IPR020471">
    <property type="entry name" value="AKR"/>
</dbReference>
<dbReference type="InterPro" id="IPR036812">
    <property type="entry name" value="NAD(P)_OxRdtase_dom_sf"/>
</dbReference>
<evidence type="ECO:0000256" key="2">
    <source>
        <dbReference type="SAM" id="MobiDB-lite"/>
    </source>
</evidence>
<proteinExistence type="predicted"/>
<dbReference type="Proteomes" id="UP001221413">
    <property type="component" value="Unassembled WGS sequence"/>
</dbReference>
<dbReference type="InterPro" id="IPR023210">
    <property type="entry name" value="NADP_OxRdtase_dom"/>
</dbReference>
<dbReference type="AlphaFoldDB" id="A0AAD6IRU9"/>
<evidence type="ECO:0000313" key="4">
    <source>
        <dbReference type="EMBL" id="KAJ6257414.1"/>
    </source>
</evidence>
<protein>
    <recommendedName>
        <fullName evidence="3">NADP-dependent oxidoreductase domain-containing protein</fullName>
    </recommendedName>
</protein>
<sequence length="824" mass="92209">MASAAAMLGPFAFVLDSGSESRFFSDHYTPPPCRTPQASQLQGGGTKTLRYPFANISNPRLRESNAEAEGGYDSDNTESPEVDEDDVGVAPPKQAFDFERRYYDLADLKVILRYGGGLYCFLVASHALCMASKVWKRIIHPNGFRQLEYEPHGPDGDTIKVIRLEDDAANTLDIIFNIIHLRTDSIPKKLSFRRLRQMAIICDKYECGKALGPWPRMWMHEHIENATTPGFEDWLFVAKVLDPTQTRVKDITRNLILHSTSKSSCGTYMQRHTVNTATNPVEVNLELMPDNIKDYVFKERGYAIRKVTNMLRQFVSEMSCVSFSAANLDGTRPISFCSTCSDIALGSLIRSLKVMYLWPLMHADTGVEWHASLQELVDRIEAIRMTTLIHSSGSAPVVPARVSSFTATGTRASWAVHKRMSSASTIGTSPFIGPSGCRPPIEDKMKITREARSNRPNKPLDYGYASVMGDLKYEGLTAFASVATIIEASTKMAQSKTELPVILGTMTFGARANARITDIDEVKKLLEIFKSYGHSELDTARIYNEGTTEEYLGKIGTDGFTVATKLYPTAKPGQDNTGAITHRPESFKLHVPRSLSALKLPTVDLWYLHAPDHTTDFATTLPAVDELYKSGTFKAFGLSNFKSWEVARICELAIANGYPVPKVYQGVYNVIHREVEPELFPCLRHYGLAFYAYNPLAGGFFTASGPKSFDGEVEKGTRFDDSKPQGRMYRNRYWKESIFKARELIEPVATKNGLTLVEIALRWINHHSLMERDKGDKVIIGASSEKHLRENCEDLKKGPLPKEVLDVCDAAWALVKPDCETYWR</sequence>
<evidence type="ECO:0000259" key="3">
    <source>
        <dbReference type="Pfam" id="PF00248"/>
    </source>
</evidence>
<dbReference type="CDD" id="cd19075">
    <property type="entry name" value="AKR_AKR7A1-5"/>
    <property type="match status" value="1"/>
</dbReference>
<dbReference type="PRINTS" id="PR00069">
    <property type="entry name" value="ALDKETRDTASE"/>
</dbReference>
<keyword evidence="5" id="KW-1185">Reference proteome</keyword>
<dbReference type="PANTHER" id="PTHR43364">
    <property type="entry name" value="NADH-SPECIFIC METHYLGLYOXAL REDUCTASE-RELATED"/>
    <property type="match status" value="1"/>
</dbReference>
<reference evidence="4" key="1">
    <citation type="submission" date="2023-01" db="EMBL/GenBank/DDBJ databases">
        <title>The chitinases involved in constricting ring structure development in the nematode-trapping fungus Drechslerella dactyloides.</title>
        <authorList>
            <person name="Wang R."/>
            <person name="Zhang L."/>
            <person name="Tang P."/>
            <person name="Li S."/>
            <person name="Liang L."/>
        </authorList>
    </citation>
    <scope>NUCLEOTIDE SEQUENCE</scope>
    <source>
        <strain evidence="4">YMF1.00031</strain>
    </source>
</reference>
<dbReference type="EMBL" id="JAQGDS010000011">
    <property type="protein sequence ID" value="KAJ6257414.1"/>
    <property type="molecule type" value="Genomic_DNA"/>
</dbReference>
<dbReference type="Gene3D" id="3.20.20.100">
    <property type="entry name" value="NADP-dependent oxidoreductase domain"/>
    <property type="match status" value="1"/>
</dbReference>
<feature type="region of interest" description="Disordered" evidence="2">
    <location>
        <begin position="25"/>
        <end position="44"/>
    </location>
</feature>
<dbReference type="GO" id="GO:0016491">
    <property type="term" value="F:oxidoreductase activity"/>
    <property type="evidence" value="ECO:0007669"/>
    <property type="project" value="UniProtKB-KW"/>
</dbReference>
<dbReference type="InterPro" id="IPR050523">
    <property type="entry name" value="AKR_Detox_Biosynth"/>
</dbReference>
<dbReference type="Pfam" id="PF00248">
    <property type="entry name" value="Aldo_ket_red"/>
    <property type="match status" value="1"/>
</dbReference>
<accession>A0AAD6IRU9</accession>